<dbReference type="Gene3D" id="3.90.180.10">
    <property type="entry name" value="Medium-chain alcohol dehydrogenases, catalytic domain"/>
    <property type="match status" value="1"/>
</dbReference>
<dbReference type="InterPro" id="IPR013154">
    <property type="entry name" value="ADH-like_N"/>
</dbReference>
<keyword evidence="3" id="KW-1185">Reference proteome</keyword>
<protein>
    <recommendedName>
        <fullName evidence="1">Alcohol dehydrogenase-like N-terminal domain-containing protein</fullName>
    </recommendedName>
</protein>
<organism evidence="2 3">
    <name type="scientific">Sphaeroforma arctica JP610</name>
    <dbReference type="NCBI Taxonomy" id="667725"/>
    <lineage>
        <taxon>Eukaryota</taxon>
        <taxon>Ichthyosporea</taxon>
        <taxon>Ichthyophonida</taxon>
        <taxon>Sphaeroforma</taxon>
    </lineage>
</organism>
<evidence type="ECO:0000259" key="1">
    <source>
        <dbReference type="Pfam" id="PF08240"/>
    </source>
</evidence>
<dbReference type="Proteomes" id="UP000054560">
    <property type="component" value="Unassembled WGS sequence"/>
</dbReference>
<accession>A0A0L0FKD8</accession>
<gene>
    <name evidence="2" type="ORF">SARC_10291</name>
</gene>
<feature type="domain" description="Alcohol dehydrogenase-like N-terminal" evidence="1">
    <location>
        <begin position="39"/>
        <end position="88"/>
    </location>
</feature>
<dbReference type="AlphaFoldDB" id="A0A0L0FKD8"/>
<name>A0A0L0FKD8_9EUKA</name>
<dbReference type="EMBL" id="KQ242794">
    <property type="protein sequence ID" value="KNC77239.1"/>
    <property type="molecule type" value="Genomic_DNA"/>
</dbReference>
<dbReference type="Pfam" id="PF08240">
    <property type="entry name" value="ADH_N"/>
    <property type="match status" value="1"/>
</dbReference>
<dbReference type="GeneID" id="25910795"/>
<feature type="non-terminal residue" evidence="2">
    <location>
        <position position="89"/>
    </location>
</feature>
<dbReference type="OrthoDB" id="203908at2759"/>
<proteinExistence type="predicted"/>
<reference evidence="2 3" key="1">
    <citation type="submission" date="2011-02" db="EMBL/GenBank/DDBJ databases">
        <title>The Genome Sequence of Sphaeroforma arctica JP610.</title>
        <authorList>
            <consortium name="The Broad Institute Genome Sequencing Platform"/>
            <person name="Russ C."/>
            <person name="Cuomo C."/>
            <person name="Young S.K."/>
            <person name="Zeng Q."/>
            <person name="Gargeya S."/>
            <person name="Alvarado L."/>
            <person name="Berlin A."/>
            <person name="Chapman S.B."/>
            <person name="Chen Z."/>
            <person name="Freedman E."/>
            <person name="Gellesch M."/>
            <person name="Goldberg J."/>
            <person name="Griggs A."/>
            <person name="Gujja S."/>
            <person name="Heilman E."/>
            <person name="Heiman D."/>
            <person name="Howarth C."/>
            <person name="Mehta T."/>
            <person name="Neiman D."/>
            <person name="Pearson M."/>
            <person name="Roberts A."/>
            <person name="Saif S."/>
            <person name="Shea T."/>
            <person name="Shenoy N."/>
            <person name="Sisk P."/>
            <person name="Stolte C."/>
            <person name="Sykes S."/>
            <person name="White J."/>
            <person name="Yandava C."/>
            <person name="Burger G."/>
            <person name="Gray M.W."/>
            <person name="Holland P.W.H."/>
            <person name="King N."/>
            <person name="Lang F.B.F."/>
            <person name="Roger A.J."/>
            <person name="Ruiz-Trillo I."/>
            <person name="Haas B."/>
            <person name="Nusbaum C."/>
            <person name="Birren B."/>
        </authorList>
    </citation>
    <scope>NUCLEOTIDE SEQUENCE [LARGE SCALE GENOMIC DNA]</scope>
    <source>
        <strain evidence="2 3">JP610</strain>
    </source>
</reference>
<evidence type="ECO:0000313" key="2">
    <source>
        <dbReference type="EMBL" id="KNC77239.1"/>
    </source>
</evidence>
<dbReference type="InterPro" id="IPR011032">
    <property type="entry name" value="GroES-like_sf"/>
</dbReference>
<dbReference type="SUPFAM" id="SSF50129">
    <property type="entry name" value="GroES-like"/>
    <property type="match status" value="1"/>
</dbReference>
<evidence type="ECO:0000313" key="3">
    <source>
        <dbReference type="Proteomes" id="UP000054560"/>
    </source>
</evidence>
<dbReference type="RefSeq" id="XP_014151141.1">
    <property type="nucleotide sequence ID" value="XM_014295666.1"/>
</dbReference>
<dbReference type="STRING" id="667725.A0A0L0FKD8"/>
<sequence length="89" mass="9572">MSRHDQNTLTRQQWVMPSGGGNLESLKLQCNHIHKPGYGEVCVKVEVVGLNFADIFTGFGLYSPISSGEISGSIVPGLEFSGVVQHVGQ</sequence>